<protein>
    <recommendedName>
        <fullName evidence="4">Tyr recombinase domain-containing protein</fullName>
    </recommendedName>
</protein>
<dbReference type="Proteomes" id="UP001243009">
    <property type="component" value="Unassembled WGS sequence"/>
</dbReference>
<dbReference type="EMBL" id="JAUTWS010000183">
    <property type="protein sequence ID" value="MDO9714201.1"/>
    <property type="molecule type" value="Genomic_DNA"/>
</dbReference>
<evidence type="ECO:0000313" key="2">
    <source>
        <dbReference type="EMBL" id="MDO9714201.1"/>
    </source>
</evidence>
<reference evidence="2 3" key="1">
    <citation type="submission" date="2023-08" db="EMBL/GenBank/DDBJ databases">
        <title>The draft genome sequence of Paracraurococcus sp. LOR1-02.</title>
        <authorList>
            <person name="Kingkaew E."/>
            <person name="Tanasupawat S."/>
        </authorList>
    </citation>
    <scope>NUCLEOTIDE SEQUENCE [LARGE SCALE GENOMIC DNA]</scope>
    <source>
        <strain evidence="2 3">LOR1-02</strain>
    </source>
</reference>
<dbReference type="InterPro" id="IPR013762">
    <property type="entry name" value="Integrase-like_cat_sf"/>
</dbReference>
<dbReference type="InterPro" id="IPR011010">
    <property type="entry name" value="DNA_brk_join_enz"/>
</dbReference>
<keyword evidence="3" id="KW-1185">Reference proteome</keyword>
<dbReference type="RefSeq" id="WP_305109040.1">
    <property type="nucleotide sequence ID" value="NZ_JAUTWS010000183.1"/>
</dbReference>
<dbReference type="Gene3D" id="1.10.443.10">
    <property type="entry name" value="Intergrase catalytic core"/>
    <property type="match status" value="1"/>
</dbReference>
<name>A0ABT9ED98_9PROT</name>
<gene>
    <name evidence="2" type="ORF">Q7A36_38260</name>
</gene>
<evidence type="ECO:0008006" key="4">
    <source>
        <dbReference type="Google" id="ProtNLM"/>
    </source>
</evidence>
<sequence>MADLRDRALLLGYAGALRRAELVAVAREHVSFTPEGLRLQIPRSKTDTTGQGAELGIPRGSKAETCPVQAMVEA</sequence>
<evidence type="ECO:0000313" key="3">
    <source>
        <dbReference type="Proteomes" id="UP001243009"/>
    </source>
</evidence>
<dbReference type="SUPFAM" id="SSF56349">
    <property type="entry name" value="DNA breaking-rejoining enzymes"/>
    <property type="match status" value="1"/>
</dbReference>
<accession>A0ABT9ED98</accession>
<evidence type="ECO:0000256" key="1">
    <source>
        <dbReference type="ARBA" id="ARBA00023172"/>
    </source>
</evidence>
<comment type="caution">
    <text evidence="2">The sequence shown here is derived from an EMBL/GenBank/DDBJ whole genome shotgun (WGS) entry which is preliminary data.</text>
</comment>
<keyword evidence="1" id="KW-0233">DNA recombination</keyword>
<proteinExistence type="predicted"/>
<organism evidence="2 3">
    <name type="scientific">Paracraurococcus lichenis</name>
    <dbReference type="NCBI Taxonomy" id="3064888"/>
    <lineage>
        <taxon>Bacteria</taxon>
        <taxon>Pseudomonadati</taxon>
        <taxon>Pseudomonadota</taxon>
        <taxon>Alphaproteobacteria</taxon>
        <taxon>Acetobacterales</taxon>
        <taxon>Roseomonadaceae</taxon>
        <taxon>Paracraurococcus</taxon>
    </lineage>
</organism>